<feature type="region of interest" description="Disordered" evidence="1">
    <location>
        <begin position="276"/>
        <end position="329"/>
    </location>
</feature>
<dbReference type="AlphaFoldDB" id="A0A7J0E7P2"/>
<evidence type="ECO:0000313" key="4">
    <source>
        <dbReference type="Proteomes" id="UP000585474"/>
    </source>
</evidence>
<keyword evidence="2" id="KW-0472">Membrane</keyword>
<feature type="transmembrane region" description="Helical" evidence="2">
    <location>
        <begin position="212"/>
        <end position="232"/>
    </location>
</feature>
<protein>
    <submittedName>
        <fullName evidence="3">Uncharacterized protein</fullName>
    </submittedName>
</protein>
<comment type="caution">
    <text evidence="3">The sequence shown here is derived from an EMBL/GenBank/DDBJ whole genome shotgun (WGS) entry which is preliminary data.</text>
</comment>
<reference evidence="3 4" key="1">
    <citation type="submission" date="2019-07" db="EMBL/GenBank/DDBJ databases">
        <title>De Novo Assembly of kiwifruit Actinidia rufa.</title>
        <authorList>
            <person name="Sugita-Konishi S."/>
            <person name="Sato K."/>
            <person name="Mori E."/>
            <person name="Abe Y."/>
            <person name="Kisaki G."/>
            <person name="Hamano K."/>
            <person name="Suezawa K."/>
            <person name="Otani M."/>
            <person name="Fukuda T."/>
            <person name="Manabe T."/>
            <person name="Gomi K."/>
            <person name="Tabuchi M."/>
            <person name="Akimitsu K."/>
            <person name="Kataoka I."/>
        </authorList>
    </citation>
    <scope>NUCLEOTIDE SEQUENCE [LARGE SCALE GENOMIC DNA]</scope>
    <source>
        <strain evidence="4">cv. Fuchu</strain>
    </source>
</reference>
<sequence>MSYRVKQRTPMTTGETHIRLGLEVHHVRTHMNVVTAKDLPSPGGRSEDRNYKNTYDERSPGYDQESPMVKVTQAPSNANPLGLVLSELSVPASVAVQTAGILGTGGFPTAAPSGNSFGPPPPVWMSILFFGGKVPVSAPANNLTISPPVLAQAGAPVVHTTVSPFGVGPPKAATTNNLTKFLSGGAPATAPRSATVFPLNGGQCLLCFLSNLLYFLLLAFNLLLIHSLHLLVDLQGIRYASWHGFVHHVISLPQLFIQFSIRILYPWNSSIAPNTQGPPSIPAAQTSQAVSKQPSPQEVKPSGRKELPEDLFAPSYPSSAPYPGWQTGPPQGIWVQYAI</sequence>
<evidence type="ECO:0000256" key="1">
    <source>
        <dbReference type="SAM" id="MobiDB-lite"/>
    </source>
</evidence>
<feature type="compositionally biased region" description="Basic and acidic residues" evidence="1">
    <location>
        <begin position="45"/>
        <end position="60"/>
    </location>
</feature>
<proteinExistence type="predicted"/>
<accession>A0A7J0E7P2</accession>
<evidence type="ECO:0000313" key="3">
    <source>
        <dbReference type="EMBL" id="GFY82216.1"/>
    </source>
</evidence>
<keyword evidence="2" id="KW-0812">Transmembrane</keyword>
<keyword evidence="2" id="KW-1133">Transmembrane helix</keyword>
<name>A0A7J0E7P2_9ERIC</name>
<evidence type="ECO:0000256" key="2">
    <source>
        <dbReference type="SAM" id="Phobius"/>
    </source>
</evidence>
<dbReference type="Proteomes" id="UP000585474">
    <property type="component" value="Unassembled WGS sequence"/>
</dbReference>
<feature type="compositionally biased region" description="Low complexity" evidence="1">
    <location>
        <begin position="313"/>
        <end position="323"/>
    </location>
</feature>
<organism evidence="3 4">
    <name type="scientific">Actinidia rufa</name>
    <dbReference type="NCBI Taxonomy" id="165716"/>
    <lineage>
        <taxon>Eukaryota</taxon>
        <taxon>Viridiplantae</taxon>
        <taxon>Streptophyta</taxon>
        <taxon>Embryophyta</taxon>
        <taxon>Tracheophyta</taxon>
        <taxon>Spermatophyta</taxon>
        <taxon>Magnoliopsida</taxon>
        <taxon>eudicotyledons</taxon>
        <taxon>Gunneridae</taxon>
        <taxon>Pentapetalae</taxon>
        <taxon>asterids</taxon>
        <taxon>Ericales</taxon>
        <taxon>Actinidiaceae</taxon>
        <taxon>Actinidia</taxon>
    </lineage>
</organism>
<dbReference type="OrthoDB" id="6036at2759"/>
<feature type="compositionally biased region" description="Polar residues" evidence="1">
    <location>
        <begin position="276"/>
        <end position="296"/>
    </location>
</feature>
<feature type="region of interest" description="Disordered" evidence="1">
    <location>
        <begin position="36"/>
        <end position="66"/>
    </location>
</feature>
<gene>
    <name evidence="3" type="ORF">Acr_02g0004560</name>
</gene>
<keyword evidence="4" id="KW-1185">Reference proteome</keyword>
<dbReference type="EMBL" id="BJWL01000002">
    <property type="protein sequence ID" value="GFY82216.1"/>
    <property type="molecule type" value="Genomic_DNA"/>
</dbReference>